<evidence type="ECO:0008006" key="3">
    <source>
        <dbReference type="Google" id="ProtNLM"/>
    </source>
</evidence>
<sequence length="287" mass="32241">MYNTFFMPSTCPVSCGLIISQEKSRIFPPVTSGHCRRSPVGGTVVPHCAQYTYLGAPVRVTSSIPARQRVHPIIKDLLDRLEPRFTLIKWLATNATGVSTPVVRTLYIQFIRSVIDYLFPALAQLPRKVLEPLEKFQNRIMRFILGCPPSTRIVNMQTDLDMPPIIDRIYANITYFTVKCLHSLHLALQYSAVIKTSLNLDTRRLPLRLAGQNLVKAVCDNYCALNLHVPEEQDVPHLPPWRIPSLDVTFTPITKDAPPILQKQAALETIAIVSASIPEAHHIYVDG</sequence>
<reference evidence="1 2" key="1">
    <citation type="submission" date="2019-05" db="EMBL/GenBank/DDBJ databases">
        <title>Another draft genome of Portunus trituberculatus and its Hox gene families provides insights of decapod evolution.</title>
        <authorList>
            <person name="Jeong J.-H."/>
            <person name="Song I."/>
            <person name="Kim S."/>
            <person name="Choi T."/>
            <person name="Kim D."/>
            <person name="Ryu S."/>
            <person name="Kim W."/>
        </authorList>
    </citation>
    <scope>NUCLEOTIDE SEQUENCE [LARGE SCALE GENOMIC DNA]</scope>
    <source>
        <tissue evidence="1">Muscle</tissue>
    </source>
</reference>
<dbReference type="EMBL" id="VSRR010033068">
    <property type="protein sequence ID" value="MPC71536.1"/>
    <property type="molecule type" value="Genomic_DNA"/>
</dbReference>
<dbReference type="AlphaFoldDB" id="A0A5B7HNK8"/>
<keyword evidence="2" id="KW-1185">Reference proteome</keyword>
<organism evidence="1 2">
    <name type="scientific">Portunus trituberculatus</name>
    <name type="common">Swimming crab</name>
    <name type="synonym">Neptunus trituberculatus</name>
    <dbReference type="NCBI Taxonomy" id="210409"/>
    <lineage>
        <taxon>Eukaryota</taxon>
        <taxon>Metazoa</taxon>
        <taxon>Ecdysozoa</taxon>
        <taxon>Arthropoda</taxon>
        <taxon>Crustacea</taxon>
        <taxon>Multicrustacea</taxon>
        <taxon>Malacostraca</taxon>
        <taxon>Eumalacostraca</taxon>
        <taxon>Eucarida</taxon>
        <taxon>Decapoda</taxon>
        <taxon>Pleocyemata</taxon>
        <taxon>Brachyura</taxon>
        <taxon>Eubrachyura</taxon>
        <taxon>Portunoidea</taxon>
        <taxon>Portunidae</taxon>
        <taxon>Portuninae</taxon>
        <taxon>Portunus</taxon>
    </lineage>
</organism>
<comment type="caution">
    <text evidence="1">The sequence shown here is derived from an EMBL/GenBank/DDBJ whole genome shotgun (WGS) entry which is preliminary data.</text>
</comment>
<dbReference type="Proteomes" id="UP000324222">
    <property type="component" value="Unassembled WGS sequence"/>
</dbReference>
<evidence type="ECO:0000313" key="2">
    <source>
        <dbReference type="Proteomes" id="UP000324222"/>
    </source>
</evidence>
<proteinExistence type="predicted"/>
<name>A0A5B7HNK8_PORTR</name>
<evidence type="ECO:0000313" key="1">
    <source>
        <dbReference type="EMBL" id="MPC71536.1"/>
    </source>
</evidence>
<protein>
    <recommendedName>
        <fullName evidence="3">RNA-directed DNA polymerase from mobile element jockey</fullName>
    </recommendedName>
</protein>
<gene>
    <name evidence="1" type="ORF">E2C01_065814</name>
</gene>
<accession>A0A5B7HNK8</accession>
<dbReference type="OrthoDB" id="6373033at2759"/>